<dbReference type="AlphaFoldDB" id="A0A0D8LBI3"/>
<evidence type="ECO:0000313" key="1">
    <source>
        <dbReference type="EMBL" id="KJF78481.1"/>
    </source>
</evidence>
<accession>A0A0D8LBI3</accession>
<name>A0A0D8LBI3_MORMO</name>
<dbReference type="EMBL" id="JZSH01000043">
    <property type="protein sequence ID" value="KJF78481.1"/>
    <property type="molecule type" value="Genomic_DNA"/>
</dbReference>
<dbReference type="Proteomes" id="UP000032582">
    <property type="component" value="Unassembled WGS sequence"/>
</dbReference>
<organism evidence="1 2">
    <name type="scientific">Morganella morganii</name>
    <name type="common">Proteus morganii</name>
    <dbReference type="NCBI Taxonomy" id="582"/>
    <lineage>
        <taxon>Bacteria</taxon>
        <taxon>Pseudomonadati</taxon>
        <taxon>Pseudomonadota</taxon>
        <taxon>Gammaproteobacteria</taxon>
        <taxon>Enterobacterales</taxon>
        <taxon>Morganellaceae</taxon>
        <taxon>Morganella</taxon>
    </lineage>
</organism>
<proteinExistence type="predicted"/>
<gene>
    <name evidence="1" type="ORF">UA45_05820</name>
</gene>
<protein>
    <submittedName>
        <fullName evidence="1">Uncharacterized protein</fullName>
    </submittedName>
</protein>
<reference evidence="1 2" key="1">
    <citation type="submission" date="2015-02" db="EMBL/GenBank/DDBJ databases">
        <title>Whole genome shotgun sequencing of cultured foodborne pathogen.</title>
        <authorList>
            <person name="Timme R."/>
            <person name="Allard M.W."/>
            <person name="Strain E."/>
            <person name="Evans P.S."/>
            <person name="Brown E."/>
        </authorList>
    </citation>
    <scope>NUCLEOTIDE SEQUENCE [LARGE SCALE GENOMIC DNA]</scope>
    <source>
        <strain evidence="1 2">GCSL-TSO-24</strain>
    </source>
</reference>
<comment type="caution">
    <text evidence="1">The sequence shown here is derived from an EMBL/GenBank/DDBJ whole genome shotgun (WGS) entry which is preliminary data.</text>
</comment>
<dbReference type="PATRIC" id="fig|582.24.peg.1777"/>
<sequence length="86" mass="9622">MSAAQGFTEYSNDQSPDGDISFLIDDEACYIPENTTTRSGADACGSVNRVPKTVRRFSVMLSVPGGITGTVREQRRRFRRRHYFNG</sequence>
<evidence type="ECO:0000313" key="2">
    <source>
        <dbReference type="Proteomes" id="UP000032582"/>
    </source>
</evidence>